<dbReference type="Proteomes" id="UP000287853">
    <property type="component" value="Unassembled WGS sequence"/>
</dbReference>
<dbReference type="EMBL" id="MTKO01000141">
    <property type="protein sequence ID" value="RWX42850.1"/>
    <property type="molecule type" value="Genomic_DNA"/>
</dbReference>
<name>A0A444IPT5_9BACT</name>
<protein>
    <submittedName>
        <fullName evidence="1">Uncharacterized protein</fullName>
    </submittedName>
</protein>
<gene>
    <name evidence="1" type="ORF">H206_03702</name>
</gene>
<organism evidence="1 2">
    <name type="scientific">Candidatus Electrothrix aarhusensis</name>
    <dbReference type="NCBI Taxonomy" id="1859131"/>
    <lineage>
        <taxon>Bacteria</taxon>
        <taxon>Pseudomonadati</taxon>
        <taxon>Thermodesulfobacteriota</taxon>
        <taxon>Desulfobulbia</taxon>
        <taxon>Desulfobulbales</taxon>
        <taxon>Desulfobulbaceae</taxon>
        <taxon>Candidatus Electrothrix</taxon>
    </lineage>
</organism>
<accession>A0A444IPT5</accession>
<keyword evidence="2" id="KW-1185">Reference proteome</keyword>
<reference evidence="1 2" key="1">
    <citation type="submission" date="2017-01" db="EMBL/GenBank/DDBJ databases">
        <title>The cable genome- insights into the physiology and evolution of filamentous bacteria capable of sulfide oxidation via long distance electron transfer.</title>
        <authorList>
            <person name="Schreiber L."/>
            <person name="Bjerg J.T."/>
            <person name="Boggild A."/>
            <person name="Van De Vossenberg J."/>
            <person name="Meysman F."/>
            <person name="Nielsen L.P."/>
            <person name="Schramm A."/>
            <person name="Kjeldsen K.U."/>
        </authorList>
    </citation>
    <scope>NUCLEOTIDE SEQUENCE [LARGE SCALE GENOMIC DNA]</scope>
    <source>
        <strain evidence="1">MCF</strain>
    </source>
</reference>
<sequence length="54" mass="6181">MMLYLFMLFTLALLAGVTVFFFTSLRSKEVPANARLIIDAWNSVHDDWAEDDKG</sequence>
<comment type="caution">
    <text evidence="1">The sequence shown here is derived from an EMBL/GenBank/DDBJ whole genome shotgun (WGS) entry which is preliminary data.</text>
</comment>
<evidence type="ECO:0000313" key="2">
    <source>
        <dbReference type="Proteomes" id="UP000287853"/>
    </source>
</evidence>
<evidence type="ECO:0000313" key="1">
    <source>
        <dbReference type="EMBL" id="RWX42850.1"/>
    </source>
</evidence>
<proteinExistence type="predicted"/>
<dbReference type="AlphaFoldDB" id="A0A444IPT5"/>